<gene>
    <name evidence="2" type="ORF">ZHAS_00016072</name>
</gene>
<accession>A0A084WD04</accession>
<evidence type="ECO:0000256" key="1">
    <source>
        <dbReference type="SAM" id="MobiDB-lite"/>
    </source>
</evidence>
<protein>
    <submittedName>
        <fullName evidence="2 3">Uncharacterized protein</fullName>
    </submittedName>
</protein>
<dbReference type="EMBL" id="KE525337">
    <property type="protein sequence ID" value="KFB48098.1"/>
    <property type="molecule type" value="Genomic_DNA"/>
</dbReference>
<evidence type="ECO:0000313" key="4">
    <source>
        <dbReference type="Proteomes" id="UP000030765"/>
    </source>
</evidence>
<dbReference type="EMBL" id="ATLV01022906">
    <property type="status" value="NOT_ANNOTATED_CDS"/>
    <property type="molecule type" value="Genomic_DNA"/>
</dbReference>
<feature type="region of interest" description="Disordered" evidence="1">
    <location>
        <begin position="131"/>
        <end position="150"/>
    </location>
</feature>
<feature type="compositionally biased region" description="Low complexity" evidence="1">
    <location>
        <begin position="139"/>
        <end position="150"/>
    </location>
</feature>
<dbReference type="AlphaFoldDB" id="A0A084WD04"/>
<dbReference type="Proteomes" id="UP000030765">
    <property type="component" value="Unassembled WGS sequence"/>
</dbReference>
<reference evidence="2 4" key="1">
    <citation type="journal article" date="2014" name="BMC Genomics">
        <title>Genome sequence of Anopheles sinensis provides insight into genetics basis of mosquito competence for malaria parasites.</title>
        <authorList>
            <person name="Zhou D."/>
            <person name="Zhang D."/>
            <person name="Ding G."/>
            <person name="Shi L."/>
            <person name="Hou Q."/>
            <person name="Ye Y."/>
            <person name="Xu Y."/>
            <person name="Zhou H."/>
            <person name="Xiong C."/>
            <person name="Li S."/>
            <person name="Yu J."/>
            <person name="Hong S."/>
            <person name="Yu X."/>
            <person name="Zou P."/>
            <person name="Chen C."/>
            <person name="Chang X."/>
            <person name="Wang W."/>
            <person name="Lv Y."/>
            <person name="Sun Y."/>
            <person name="Ma L."/>
            <person name="Shen B."/>
            <person name="Zhu C."/>
        </authorList>
    </citation>
    <scope>NUCLEOTIDE SEQUENCE [LARGE SCALE GENOMIC DNA]</scope>
</reference>
<evidence type="ECO:0000313" key="3">
    <source>
        <dbReference type="EnsemblMetazoa" id="ASIC016072-PA"/>
    </source>
</evidence>
<dbReference type="VEuPathDB" id="VectorBase:ASIC016072"/>
<dbReference type="EnsemblMetazoa" id="ASIC016072-RA">
    <property type="protein sequence ID" value="ASIC016072-PA"/>
    <property type="gene ID" value="ASIC016072"/>
</dbReference>
<proteinExistence type="predicted"/>
<name>A0A084WD04_ANOSI</name>
<reference evidence="3" key="2">
    <citation type="submission" date="2020-05" db="UniProtKB">
        <authorList>
            <consortium name="EnsemblMetazoa"/>
        </authorList>
    </citation>
    <scope>IDENTIFICATION</scope>
</reference>
<organism evidence="2">
    <name type="scientific">Anopheles sinensis</name>
    <name type="common">Mosquito</name>
    <dbReference type="NCBI Taxonomy" id="74873"/>
    <lineage>
        <taxon>Eukaryota</taxon>
        <taxon>Metazoa</taxon>
        <taxon>Ecdysozoa</taxon>
        <taxon>Arthropoda</taxon>
        <taxon>Hexapoda</taxon>
        <taxon>Insecta</taxon>
        <taxon>Pterygota</taxon>
        <taxon>Neoptera</taxon>
        <taxon>Endopterygota</taxon>
        <taxon>Diptera</taxon>
        <taxon>Nematocera</taxon>
        <taxon>Culicoidea</taxon>
        <taxon>Culicidae</taxon>
        <taxon>Anophelinae</taxon>
        <taxon>Anopheles</taxon>
    </lineage>
</organism>
<evidence type="ECO:0000313" key="2">
    <source>
        <dbReference type="EMBL" id="KFB48098.1"/>
    </source>
</evidence>
<sequence length="150" mass="16067">MWQAGEVTAGDERLAERPTVHKFRITKIFPPRNAWHQKGIGTSGLGGLSPAHHDQRPGGFPAGRLDGHYITSLHWHGKGRKGKQNLGPNAGHGDGIAAVKSLRCSGRVVSLNHQRAPAGSSRVALCARCDGKYDDDDNSPSPSHPSSLQK</sequence>
<keyword evidence="4" id="KW-1185">Reference proteome</keyword>